<sequence length="28" mass="3127">MNLAKDSSTVTSTWVCNWVLIKLSMSPN</sequence>
<evidence type="ECO:0000313" key="2">
    <source>
        <dbReference type="Proteomes" id="UP000003781"/>
    </source>
</evidence>
<organism evidence="1 2">
    <name type="scientific">Crocosphaera chwakensis CCY0110</name>
    <dbReference type="NCBI Taxonomy" id="391612"/>
    <lineage>
        <taxon>Bacteria</taxon>
        <taxon>Bacillati</taxon>
        <taxon>Cyanobacteriota</taxon>
        <taxon>Cyanophyceae</taxon>
        <taxon>Oscillatoriophycideae</taxon>
        <taxon>Chroococcales</taxon>
        <taxon>Aphanothecaceae</taxon>
        <taxon>Crocosphaera</taxon>
        <taxon>Crocosphaera chwakensis</taxon>
    </lineage>
</organism>
<protein>
    <submittedName>
        <fullName evidence="1">Uncharacterized protein</fullName>
    </submittedName>
</protein>
<reference evidence="1 2" key="1">
    <citation type="submission" date="2007-03" db="EMBL/GenBank/DDBJ databases">
        <authorList>
            <person name="Stal L."/>
            <person name="Ferriera S."/>
            <person name="Johnson J."/>
            <person name="Kravitz S."/>
            <person name="Beeson K."/>
            <person name="Sutton G."/>
            <person name="Rogers Y.-H."/>
            <person name="Friedman R."/>
            <person name="Frazier M."/>
            <person name="Venter J.C."/>
        </authorList>
    </citation>
    <scope>NUCLEOTIDE SEQUENCE [LARGE SCALE GENOMIC DNA]</scope>
    <source>
        <strain evidence="1 2">CCY0110</strain>
    </source>
</reference>
<dbReference type="AlphaFoldDB" id="A3IIH1"/>
<evidence type="ECO:0000313" key="1">
    <source>
        <dbReference type="EMBL" id="EAZ93603.1"/>
    </source>
</evidence>
<accession>A3IIH1</accession>
<keyword evidence="2" id="KW-1185">Reference proteome</keyword>
<dbReference type="EMBL" id="AAXW01000002">
    <property type="protein sequence ID" value="EAZ93603.1"/>
    <property type="molecule type" value="Genomic_DNA"/>
</dbReference>
<comment type="caution">
    <text evidence="1">The sequence shown here is derived from an EMBL/GenBank/DDBJ whole genome shotgun (WGS) entry which is preliminary data.</text>
</comment>
<dbReference type="Proteomes" id="UP000003781">
    <property type="component" value="Unassembled WGS sequence"/>
</dbReference>
<name>A3IIH1_9CHRO</name>
<gene>
    <name evidence="1" type="ORF">CY0110_17447</name>
</gene>
<proteinExistence type="predicted"/>